<feature type="non-terminal residue" evidence="1">
    <location>
        <position position="1"/>
    </location>
</feature>
<organism evidence="1 2">
    <name type="scientific">Symbiodinium pilosum</name>
    <name type="common">Dinoflagellate</name>
    <dbReference type="NCBI Taxonomy" id="2952"/>
    <lineage>
        <taxon>Eukaryota</taxon>
        <taxon>Sar</taxon>
        <taxon>Alveolata</taxon>
        <taxon>Dinophyceae</taxon>
        <taxon>Suessiales</taxon>
        <taxon>Symbiodiniaceae</taxon>
        <taxon>Symbiodinium</taxon>
    </lineage>
</organism>
<feature type="non-terminal residue" evidence="1">
    <location>
        <position position="366"/>
    </location>
</feature>
<keyword evidence="2" id="KW-1185">Reference proteome</keyword>
<sequence>KRGPAKKVLRNTWRGCLQLQRRCDDEGAALQIKDLAQASGFFRECPGFHDEEDGLTSAVTSISDICLLIPASARLSRGARSLLPEVLLWLVGTTHLPLGVAGVFSDQDMRPVTLNSISRAGKRRSRYDAVTAVRLLALSRYLLCEKLHAAVERWLWRSGVIGRQAFASQLLDGDVKEGFGFRDACTSFKTVGARRSLAHGLAELPGHSLRNIVEAAALLSDECAIVRKNFLRALCAAGSEAACLQDESADVCGQAAMTLCCLAAQSGREAEVAELVAPLLTNLDPHIVDAASEGMARLGPAAAPFALRCLQAESKLQRKAAVCILEGLGACGAQAADSMLQHAHPEVRRAALRVLQRAAGIVAGFP</sequence>
<reference evidence="1" key="1">
    <citation type="submission" date="2021-02" db="EMBL/GenBank/DDBJ databases">
        <authorList>
            <person name="Dougan E. K."/>
            <person name="Rhodes N."/>
            <person name="Thang M."/>
            <person name="Chan C."/>
        </authorList>
    </citation>
    <scope>NUCLEOTIDE SEQUENCE</scope>
</reference>
<gene>
    <name evidence="1" type="ORF">SPIL2461_LOCUS9259</name>
</gene>
<dbReference type="AlphaFoldDB" id="A0A812Q1T0"/>
<comment type="caution">
    <text evidence="1">The sequence shown here is derived from an EMBL/GenBank/DDBJ whole genome shotgun (WGS) entry which is preliminary data.</text>
</comment>
<protein>
    <recommendedName>
        <fullName evidence="3">HEAT repeat-containing protein 1</fullName>
    </recommendedName>
</protein>
<proteinExistence type="predicted"/>
<evidence type="ECO:0008006" key="3">
    <source>
        <dbReference type="Google" id="ProtNLM"/>
    </source>
</evidence>
<dbReference type="SUPFAM" id="SSF48371">
    <property type="entry name" value="ARM repeat"/>
    <property type="match status" value="1"/>
</dbReference>
<dbReference type="Proteomes" id="UP000649617">
    <property type="component" value="Unassembled WGS sequence"/>
</dbReference>
<evidence type="ECO:0000313" key="2">
    <source>
        <dbReference type="Proteomes" id="UP000649617"/>
    </source>
</evidence>
<dbReference type="EMBL" id="CAJNIZ010015987">
    <property type="protein sequence ID" value="CAE7380047.1"/>
    <property type="molecule type" value="Genomic_DNA"/>
</dbReference>
<dbReference type="InterPro" id="IPR016024">
    <property type="entry name" value="ARM-type_fold"/>
</dbReference>
<name>A0A812Q1T0_SYMPI</name>
<dbReference type="OrthoDB" id="10449263at2759"/>
<evidence type="ECO:0000313" key="1">
    <source>
        <dbReference type="EMBL" id="CAE7380047.1"/>
    </source>
</evidence>
<dbReference type="InterPro" id="IPR011989">
    <property type="entry name" value="ARM-like"/>
</dbReference>
<accession>A0A812Q1T0</accession>
<dbReference type="Gene3D" id="1.25.10.10">
    <property type="entry name" value="Leucine-rich Repeat Variant"/>
    <property type="match status" value="1"/>
</dbReference>